<dbReference type="AlphaFoldDB" id="A0A0W1SP25"/>
<dbReference type="SUPFAM" id="SSF53328">
    <property type="entry name" value="Formyltransferase"/>
    <property type="match status" value="1"/>
</dbReference>
<dbReference type="InterPro" id="IPR036477">
    <property type="entry name" value="Formyl_transf_N_sf"/>
</dbReference>
<dbReference type="EMBL" id="LOPV01000150">
    <property type="protein sequence ID" value="KTG27959.1"/>
    <property type="molecule type" value="Genomic_DNA"/>
</dbReference>
<accession>A0A0W1SP25</accession>
<evidence type="ECO:0000259" key="1">
    <source>
        <dbReference type="Pfam" id="PF00551"/>
    </source>
</evidence>
<dbReference type="Pfam" id="PF00551">
    <property type="entry name" value="Formyl_trans_N"/>
    <property type="match status" value="1"/>
</dbReference>
<protein>
    <recommendedName>
        <fullName evidence="1">Formyl transferase N-terminal domain-containing protein</fullName>
    </recommendedName>
</protein>
<dbReference type="Gene3D" id="3.40.50.170">
    <property type="entry name" value="Formyl transferase, N-terminal domain"/>
    <property type="match status" value="1"/>
</dbReference>
<evidence type="ECO:0000313" key="3">
    <source>
        <dbReference type="Proteomes" id="UP000053157"/>
    </source>
</evidence>
<dbReference type="RefSeq" id="WP_058571904.1">
    <property type="nucleotide sequence ID" value="NZ_LOPV01000150.1"/>
</dbReference>
<reference evidence="2 3" key="1">
    <citation type="submission" date="2015-12" db="EMBL/GenBank/DDBJ databases">
        <title>Haloferax profundi sp. nov. isolated from the Discovery deep brine-seawater interface in the Red Sea.</title>
        <authorList>
            <person name="Zhang G."/>
            <person name="Stingl U."/>
            <person name="Rashid M."/>
        </authorList>
    </citation>
    <scope>NUCLEOTIDE SEQUENCE [LARGE SCALE GENOMIC DNA]</scope>
    <source>
        <strain evidence="2 3">SB29</strain>
    </source>
</reference>
<proteinExistence type="predicted"/>
<comment type="caution">
    <text evidence="2">The sequence shown here is derived from an EMBL/GenBank/DDBJ whole genome shotgun (WGS) entry which is preliminary data.</text>
</comment>
<organism evidence="2 3">
    <name type="scientific">Haloferax profundi</name>
    <dbReference type="NCBI Taxonomy" id="1544718"/>
    <lineage>
        <taxon>Archaea</taxon>
        <taxon>Methanobacteriati</taxon>
        <taxon>Methanobacteriota</taxon>
        <taxon>Stenosarchaea group</taxon>
        <taxon>Halobacteria</taxon>
        <taxon>Halobacteriales</taxon>
        <taxon>Haloferacaceae</taxon>
        <taxon>Haloferax</taxon>
    </lineage>
</organism>
<gene>
    <name evidence="2" type="ORF">AUR66_12810</name>
</gene>
<dbReference type="Proteomes" id="UP000053157">
    <property type="component" value="Unassembled WGS sequence"/>
</dbReference>
<name>A0A0W1SP25_9EURY</name>
<sequence length="314" mass="34467">MSELESVCVLANRNLLGWQVEALERMVEQTGVDVPLVVVNEVEDIDHPGFSEGASPLGERATNNAGGIGLDDVRLFSHVLRRERFWAFVLAEQKLSWVLGLGSPGRSQRIPLDEVPCLDDATRVYCTPIPVDGSWCELPSDVVERIATETDVVVRFGFNLLTGPILSEPPYGVLSFHPADIRRHRGLGPPQPFVAGEDTAGSTLQQLTDDLDGGNVVAIESVDITDARTLDEVYERVHGVQVDMLATGIERLRDPEFVPEPPASLAPYTSVNKRRSPGFAGRVLLRNLRGRAATVRTRFEQWVTARGPTGVMRP</sequence>
<dbReference type="OrthoDB" id="269878at2157"/>
<dbReference type="InterPro" id="IPR002376">
    <property type="entry name" value="Formyl_transf_N"/>
</dbReference>
<feature type="domain" description="Formyl transferase N-terminal" evidence="1">
    <location>
        <begin position="148"/>
        <end position="245"/>
    </location>
</feature>
<keyword evidence="3" id="KW-1185">Reference proteome</keyword>
<evidence type="ECO:0000313" key="2">
    <source>
        <dbReference type="EMBL" id="KTG27959.1"/>
    </source>
</evidence>